<comment type="caution">
    <text evidence="2">The sequence shown here is derived from an EMBL/GenBank/DDBJ whole genome shotgun (WGS) entry which is preliminary data.</text>
</comment>
<keyword evidence="2" id="KW-0808">Transferase</keyword>
<dbReference type="AlphaFoldDB" id="A0A9D1CYH5"/>
<proteinExistence type="predicted"/>
<dbReference type="InterPro" id="IPR029063">
    <property type="entry name" value="SAM-dependent_MTases_sf"/>
</dbReference>
<sequence>MDEEKEYWLEQIKIYNSIKCNPHNKYYEWQPARWAGNNSAVTLISKYINDIRSACEIGAGSCAFSISIYNYNNNISITAVDKSSKAVKYGKQIAKDLRIPIIYHKKDLFDFIGKYDLVLSLGVIEHYNYEKMVKFVEKCISLSNKYIFIAIPNQESIFFKNYVSWSEKNSKKYGEEHKKFSTDDLEKIMKEKNLEIICVDGFQMFLSEKNFLSEETKENFEIINLLKEKLYKYDKGLAEKFPDINFHKKDINSMTLAELDFNKDIRKKYSFMTFVLAKVK</sequence>
<evidence type="ECO:0000259" key="1">
    <source>
        <dbReference type="Pfam" id="PF13649"/>
    </source>
</evidence>
<keyword evidence="2" id="KW-0489">Methyltransferase</keyword>
<feature type="domain" description="Methyltransferase" evidence="1">
    <location>
        <begin position="56"/>
        <end position="141"/>
    </location>
</feature>
<dbReference type="Pfam" id="PF13649">
    <property type="entry name" value="Methyltransf_25"/>
    <property type="match status" value="1"/>
</dbReference>
<dbReference type="Gene3D" id="3.40.50.150">
    <property type="entry name" value="Vaccinia Virus protein VP39"/>
    <property type="match status" value="1"/>
</dbReference>
<dbReference type="GO" id="GO:0032259">
    <property type="term" value="P:methylation"/>
    <property type="evidence" value="ECO:0007669"/>
    <property type="project" value="UniProtKB-KW"/>
</dbReference>
<dbReference type="CDD" id="cd02440">
    <property type="entry name" value="AdoMet_MTases"/>
    <property type="match status" value="1"/>
</dbReference>
<dbReference type="InterPro" id="IPR041698">
    <property type="entry name" value="Methyltransf_25"/>
</dbReference>
<reference evidence="2" key="2">
    <citation type="journal article" date="2021" name="PeerJ">
        <title>Extensive microbial diversity within the chicken gut microbiome revealed by metagenomics and culture.</title>
        <authorList>
            <person name="Gilroy R."/>
            <person name="Ravi A."/>
            <person name="Getino M."/>
            <person name="Pursley I."/>
            <person name="Horton D.L."/>
            <person name="Alikhan N.F."/>
            <person name="Baker D."/>
            <person name="Gharbi K."/>
            <person name="Hall N."/>
            <person name="Watson M."/>
            <person name="Adriaenssens E.M."/>
            <person name="Foster-Nyarko E."/>
            <person name="Jarju S."/>
            <person name="Secka A."/>
            <person name="Antonio M."/>
            <person name="Oren A."/>
            <person name="Chaudhuri R.R."/>
            <person name="La Ragione R."/>
            <person name="Hildebrand F."/>
            <person name="Pallen M.J."/>
        </authorList>
    </citation>
    <scope>NUCLEOTIDE SEQUENCE</scope>
    <source>
        <strain evidence="2">CHK147-3167</strain>
    </source>
</reference>
<dbReference type="SUPFAM" id="SSF53335">
    <property type="entry name" value="S-adenosyl-L-methionine-dependent methyltransferases"/>
    <property type="match status" value="1"/>
</dbReference>
<dbReference type="EMBL" id="DVFV01000020">
    <property type="protein sequence ID" value="HIQ90165.1"/>
    <property type="molecule type" value="Genomic_DNA"/>
</dbReference>
<dbReference type="GO" id="GO:0008168">
    <property type="term" value="F:methyltransferase activity"/>
    <property type="evidence" value="ECO:0007669"/>
    <property type="project" value="UniProtKB-KW"/>
</dbReference>
<reference evidence="2" key="1">
    <citation type="submission" date="2020-10" db="EMBL/GenBank/DDBJ databases">
        <authorList>
            <person name="Gilroy R."/>
        </authorList>
    </citation>
    <scope>NUCLEOTIDE SEQUENCE</scope>
    <source>
        <strain evidence="2">CHK147-3167</strain>
    </source>
</reference>
<dbReference type="Proteomes" id="UP000886786">
    <property type="component" value="Unassembled WGS sequence"/>
</dbReference>
<evidence type="ECO:0000313" key="2">
    <source>
        <dbReference type="EMBL" id="HIQ90165.1"/>
    </source>
</evidence>
<evidence type="ECO:0000313" key="3">
    <source>
        <dbReference type="Proteomes" id="UP000886786"/>
    </source>
</evidence>
<protein>
    <submittedName>
        <fullName evidence="2">Methyltransferase domain-containing protein</fullName>
    </submittedName>
</protein>
<name>A0A9D1CYH5_9FIRM</name>
<accession>A0A9D1CYH5</accession>
<organism evidence="2 3">
    <name type="scientific">Candidatus Coprosoma intestinipullorum</name>
    <dbReference type="NCBI Taxonomy" id="2840752"/>
    <lineage>
        <taxon>Bacteria</taxon>
        <taxon>Bacillati</taxon>
        <taxon>Bacillota</taxon>
        <taxon>Bacillota incertae sedis</taxon>
        <taxon>Candidatus Coprosoma</taxon>
    </lineage>
</organism>
<gene>
    <name evidence="2" type="ORF">IAB27_00855</name>
</gene>